<reference evidence="4 5" key="1">
    <citation type="journal article" date="2014" name="Genome Announc.">
        <title>Draft Genome Sequences of Three Alkaliphilic Bacillus Strains, Bacillus wakoensis JCM 9140T, Bacillus akibai JCM 9157T, and Bacillus hemicellulosilyticus JCM 9152T.</title>
        <authorList>
            <person name="Yuki M."/>
            <person name="Oshima K."/>
            <person name="Suda W."/>
            <person name="Oshida Y."/>
            <person name="Kitamura K."/>
            <person name="Iida T."/>
            <person name="Hattori M."/>
            <person name="Ohkuma M."/>
        </authorList>
    </citation>
    <scope>NUCLEOTIDE SEQUENCE [LARGE SCALE GENOMIC DNA]</scope>
    <source>
        <strain evidence="4 5">JCM 9157</strain>
    </source>
</reference>
<accession>W4QN12</accession>
<name>W4QN12_HALA3</name>
<feature type="domain" description="CBS" evidence="3">
    <location>
        <begin position="11"/>
        <end position="74"/>
    </location>
</feature>
<dbReference type="eggNOG" id="COG0517">
    <property type="taxonomic scope" value="Bacteria"/>
</dbReference>
<dbReference type="STRING" id="1236973.JCM9157_304"/>
<dbReference type="RefSeq" id="WP_035661328.1">
    <property type="nucleotide sequence ID" value="NZ_BAUV01000002.1"/>
</dbReference>
<dbReference type="Gene3D" id="3.10.580.10">
    <property type="entry name" value="CBS-domain"/>
    <property type="match status" value="1"/>
</dbReference>
<organism evidence="4 5">
    <name type="scientific">Halalkalibacter akibai (strain ATCC 43226 / DSM 21942 / CIP 109018 / JCM 9157 / 1139)</name>
    <name type="common">Bacillus akibai</name>
    <dbReference type="NCBI Taxonomy" id="1236973"/>
    <lineage>
        <taxon>Bacteria</taxon>
        <taxon>Bacillati</taxon>
        <taxon>Bacillota</taxon>
        <taxon>Bacilli</taxon>
        <taxon>Bacillales</taxon>
        <taxon>Bacillaceae</taxon>
        <taxon>Halalkalibacter</taxon>
    </lineage>
</organism>
<dbReference type="SMART" id="SM00116">
    <property type="entry name" value="CBS"/>
    <property type="match status" value="2"/>
</dbReference>
<dbReference type="PROSITE" id="PS51371">
    <property type="entry name" value="CBS"/>
    <property type="match status" value="2"/>
</dbReference>
<dbReference type="CDD" id="cd17785">
    <property type="entry name" value="CBS_pair_bac_arch"/>
    <property type="match status" value="1"/>
</dbReference>
<dbReference type="PANTHER" id="PTHR43080">
    <property type="entry name" value="CBS DOMAIN-CONTAINING PROTEIN CBSX3, MITOCHONDRIAL"/>
    <property type="match status" value="1"/>
</dbReference>
<dbReference type="Proteomes" id="UP000018896">
    <property type="component" value="Unassembled WGS sequence"/>
</dbReference>
<dbReference type="InterPro" id="IPR000644">
    <property type="entry name" value="CBS_dom"/>
</dbReference>
<gene>
    <name evidence="4" type="ORF">JCM9157_304</name>
</gene>
<dbReference type="OrthoDB" id="9790355at2"/>
<dbReference type="EMBL" id="BAUV01000002">
    <property type="protein sequence ID" value="GAE33307.1"/>
    <property type="molecule type" value="Genomic_DNA"/>
</dbReference>
<evidence type="ECO:0000259" key="3">
    <source>
        <dbReference type="PROSITE" id="PS51371"/>
    </source>
</evidence>
<proteinExistence type="predicted"/>
<dbReference type="InterPro" id="IPR046342">
    <property type="entry name" value="CBS_dom_sf"/>
</dbReference>
<dbReference type="Pfam" id="PF00571">
    <property type="entry name" value="CBS"/>
    <property type="match status" value="2"/>
</dbReference>
<keyword evidence="5" id="KW-1185">Reference proteome</keyword>
<evidence type="ECO:0000256" key="1">
    <source>
        <dbReference type="ARBA" id="ARBA00023122"/>
    </source>
</evidence>
<evidence type="ECO:0000313" key="4">
    <source>
        <dbReference type="EMBL" id="GAE33307.1"/>
    </source>
</evidence>
<evidence type="ECO:0000256" key="2">
    <source>
        <dbReference type="PROSITE-ProRule" id="PRU00703"/>
    </source>
</evidence>
<sequence length="144" mass="16190">MPIVADFYQKITKQASTVLQHDLIDVVRTKMSERDPIYRSVYVVDQNNKLLGIITLREILKVLAIRKGVSGNRSLSRGKLLDYISQGTPAGDVMKAPISVRKTNTLEEALELMVRHDIEEIPVVDAQGKVIGDLNAFELVREME</sequence>
<evidence type="ECO:0000313" key="5">
    <source>
        <dbReference type="Proteomes" id="UP000018896"/>
    </source>
</evidence>
<feature type="domain" description="CBS" evidence="3">
    <location>
        <begin position="93"/>
        <end position="144"/>
    </location>
</feature>
<protein>
    <submittedName>
        <fullName evidence="4">Putative signal-transduction protein with CBS domains</fullName>
    </submittedName>
</protein>
<dbReference type="SUPFAM" id="SSF54631">
    <property type="entry name" value="CBS-domain pair"/>
    <property type="match status" value="1"/>
</dbReference>
<dbReference type="AlphaFoldDB" id="W4QN12"/>
<keyword evidence="1 2" id="KW-0129">CBS domain</keyword>
<dbReference type="InterPro" id="IPR051257">
    <property type="entry name" value="Diverse_CBS-Domain"/>
</dbReference>
<dbReference type="PANTHER" id="PTHR43080:SF2">
    <property type="entry name" value="CBS DOMAIN-CONTAINING PROTEIN"/>
    <property type="match status" value="1"/>
</dbReference>
<comment type="caution">
    <text evidence="4">The sequence shown here is derived from an EMBL/GenBank/DDBJ whole genome shotgun (WGS) entry which is preliminary data.</text>
</comment>